<accession>D1YUI4</accession>
<dbReference type="Pfam" id="PF00989">
    <property type="entry name" value="PAS"/>
    <property type="match status" value="1"/>
</dbReference>
<feature type="domain" description="PAC" evidence="9">
    <location>
        <begin position="111"/>
        <end position="166"/>
    </location>
</feature>
<sequence>MSFKPAPSNPPDAGRTTEELLSELQALRARNAALEESEQRYREAVESANSIIIRWDMEGNLTFFNEFAEKLFGFSEDEVLGRNVVGTIVPPSESTGRDLAAMIDDVLAHPERYELNINENICKNGERVTIAWTNRAIRDEHGNAVEILSVGNDITERRRAEESLQFERLQLLSIFDSIDEVIYISDPCTYEILYANKAMQDKFGKSLIGGICYREIQDRDAPCDFCTNGIILNNKDEPCRWEFHNPTVNRDFGIVDRIIKWPDGRDVRFEIALDITERNQASESLRESEEDLRAAFEQAAVGMTHVSSDGRFLKVNQKFCDITGYTREELLKMSAQDITHPTDMDEEARLIESLLSGRLSTFSSEKRYIRKDGAVVWVNLTVTPIFHNGALAYLMGITEDITGRKQAEAALQEAKAQAELYVDLMGHDINNIHQAALGYLELARDMPGDREEHLDMAIEALMRSTRLISNVRKLQKIPNAGHAHEVDLCEVLGEVYGEYARSPGKTVMLSLNGREHCHVLADDLLRDVFSNLVGNAVKHTGKRASVLISLDEAQEGGKAHYRVSVEDDGPGIRDELKKTLFSRSLKGSPRAKGMGLGLYIVKTLVGNYGGIIRVEDRVRGDHAKGARFVILLPMIK</sequence>
<dbReference type="SUPFAM" id="SSF55785">
    <property type="entry name" value="PYP-like sensor domain (PAS domain)"/>
    <property type="match status" value="3"/>
</dbReference>
<dbReference type="InterPro" id="IPR003594">
    <property type="entry name" value="HATPase_dom"/>
</dbReference>
<keyword evidence="6" id="KW-0175">Coiled coil</keyword>
<evidence type="ECO:0000256" key="5">
    <source>
        <dbReference type="ARBA" id="ARBA00022777"/>
    </source>
</evidence>
<keyword evidence="11" id="KW-1185">Reference proteome</keyword>
<evidence type="ECO:0000256" key="4">
    <source>
        <dbReference type="ARBA" id="ARBA00022679"/>
    </source>
</evidence>
<dbReference type="Gene3D" id="3.30.450.20">
    <property type="entry name" value="PAS domain"/>
    <property type="match status" value="3"/>
</dbReference>
<reference evidence="10 11" key="2">
    <citation type="journal article" date="2008" name="Int. J. Syst. Evol. Microbiol.">
        <title>Methanocella paludicola gen. nov., sp. nov., a methane-producing archaeon, the first isolate of the lineage 'Rice Cluster I', and proposal of the new archaeal order Methanocellales ord. nov.</title>
        <authorList>
            <person name="Sakai S."/>
            <person name="Imachi H."/>
            <person name="Hanada S."/>
            <person name="Ohashi A."/>
            <person name="Harada H."/>
            <person name="Kamagata Y."/>
        </authorList>
    </citation>
    <scope>NUCLEOTIDE SEQUENCE [LARGE SCALE GENOMIC DNA]</scope>
    <source>
        <strain evidence="11">DSM 17711 / JCM 13418 / NBRC 101707 / SANAE</strain>
    </source>
</reference>
<protein>
    <recommendedName>
        <fullName evidence="2">histidine kinase</fullName>
        <ecNumber evidence="2">2.7.13.3</ecNumber>
    </recommendedName>
</protein>
<dbReference type="PANTHER" id="PTHR43304">
    <property type="entry name" value="PHYTOCHROME-LIKE PROTEIN CPH1"/>
    <property type="match status" value="1"/>
</dbReference>
<dbReference type="GO" id="GO:0006355">
    <property type="term" value="P:regulation of DNA-templated transcription"/>
    <property type="evidence" value="ECO:0007669"/>
    <property type="project" value="InterPro"/>
</dbReference>
<organism evidence="10 11">
    <name type="scientific">Methanocella paludicola (strain DSM 17711 / JCM 13418 / NBRC 101707 / SANAE)</name>
    <dbReference type="NCBI Taxonomy" id="304371"/>
    <lineage>
        <taxon>Archaea</taxon>
        <taxon>Methanobacteriati</taxon>
        <taxon>Methanobacteriota</taxon>
        <taxon>Stenosarchaea group</taxon>
        <taxon>Methanomicrobia</taxon>
        <taxon>Methanocellales</taxon>
        <taxon>Methanocellaceae</taxon>
        <taxon>Methanocella</taxon>
    </lineage>
</organism>
<feature type="domain" description="PAS" evidence="8">
    <location>
        <begin position="288"/>
        <end position="358"/>
    </location>
</feature>
<dbReference type="PATRIC" id="fig|304371.9.peg.36"/>
<proteinExistence type="predicted"/>
<dbReference type="Pfam" id="PF02518">
    <property type="entry name" value="HATPase_c"/>
    <property type="match status" value="1"/>
</dbReference>
<reference evidence="10 11" key="1">
    <citation type="journal article" date="2007" name="Appl. Environ. Microbiol.">
        <title>Isolation of key methanogens for global methane emission from rice paddy fields: a novel isolate affiliated with the clone cluster rice cluster I.</title>
        <authorList>
            <person name="Sakai S."/>
            <person name="Imachi H."/>
            <person name="Sekiguchi Y."/>
            <person name="Ohashi A."/>
            <person name="Harada H."/>
            <person name="Kamagata Y."/>
        </authorList>
    </citation>
    <scope>NUCLEOTIDE SEQUENCE [LARGE SCALE GENOMIC DNA]</scope>
    <source>
        <strain evidence="11">DSM 17711 / JCM 13418 / NBRC 101707 / SANAE</strain>
    </source>
</reference>
<dbReference type="EC" id="2.7.13.3" evidence="2"/>
<dbReference type="AlphaFoldDB" id="D1YUI4"/>
<name>D1YUI4_METPS</name>
<dbReference type="SMART" id="SM00086">
    <property type="entry name" value="PAC"/>
    <property type="match status" value="2"/>
</dbReference>
<feature type="domain" description="Histidine kinase" evidence="7">
    <location>
        <begin position="424"/>
        <end position="636"/>
    </location>
</feature>
<dbReference type="SUPFAM" id="SSF55874">
    <property type="entry name" value="ATPase domain of HSP90 chaperone/DNA topoisomerase II/histidine kinase"/>
    <property type="match status" value="1"/>
</dbReference>
<evidence type="ECO:0000259" key="9">
    <source>
        <dbReference type="PROSITE" id="PS50113"/>
    </source>
</evidence>
<keyword evidence="5 10" id="KW-0418">Kinase</keyword>
<dbReference type="NCBIfam" id="TIGR00229">
    <property type="entry name" value="sensory_box"/>
    <property type="match status" value="2"/>
</dbReference>
<dbReference type="EMBL" id="AP011532">
    <property type="protein sequence ID" value="BAI60106.1"/>
    <property type="molecule type" value="Genomic_DNA"/>
</dbReference>
<dbReference type="RefSeq" id="WP_012898786.1">
    <property type="nucleotide sequence ID" value="NC_013665.1"/>
</dbReference>
<keyword evidence="3" id="KW-0597">Phosphoprotein</keyword>
<dbReference type="InterPro" id="IPR036890">
    <property type="entry name" value="HATPase_C_sf"/>
</dbReference>
<dbReference type="KEGG" id="mpd:MCP_0034"/>
<dbReference type="Pfam" id="PF13426">
    <property type="entry name" value="PAS_9"/>
    <property type="match status" value="1"/>
</dbReference>
<dbReference type="PRINTS" id="PR00344">
    <property type="entry name" value="BCTRLSENSOR"/>
</dbReference>
<dbReference type="CDD" id="cd00130">
    <property type="entry name" value="PAS"/>
    <property type="match status" value="2"/>
</dbReference>
<dbReference type="GO" id="GO:0004673">
    <property type="term" value="F:protein histidine kinase activity"/>
    <property type="evidence" value="ECO:0007669"/>
    <property type="project" value="UniProtKB-EC"/>
</dbReference>
<reference evidence="11" key="3">
    <citation type="journal article" date="2011" name="PLoS ONE">
        <title>Genome sequence of a mesophilic hydrogenotrophic methanogen Methanocella paludicola, the first cultivated representative of the order Methanocellales.</title>
        <authorList>
            <person name="Sakai S."/>
            <person name="Takaki Y."/>
            <person name="Shimamura S."/>
            <person name="Sekine M."/>
            <person name="Tajima T."/>
            <person name="Kosugi H."/>
            <person name="Ichikawa N."/>
            <person name="Tasumi E."/>
            <person name="Hiraki A.T."/>
            <person name="Shimizu A."/>
            <person name="Kato Y."/>
            <person name="Nishiko R."/>
            <person name="Mori K."/>
            <person name="Fujita N."/>
            <person name="Imachi H."/>
            <person name="Takai K."/>
        </authorList>
    </citation>
    <scope>NUCLEOTIDE SEQUENCE [LARGE SCALE GENOMIC DNA]</scope>
    <source>
        <strain evidence="11">DSM 17711 / JCM 13418 / NBRC 101707 / SANAE</strain>
    </source>
</reference>
<dbReference type="GeneID" id="8682649"/>
<dbReference type="InterPro" id="IPR000700">
    <property type="entry name" value="PAS-assoc_C"/>
</dbReference>
<evidence type="ECO:0000313" key="11">
    <source>
        <dbReference type="Proteomes" id="UP000001882"/>
    </source>
</evidence>
<keyword evidence="4" id="KW-0808">Transferase</keyword>
<dbReference type="InterPro" id="IPR004358">
    <property type="entry name" value="Sig_transdc_His_kin-like_C"/>
</dbReference>
<dbReference type="Pfam" id="PF13188">
    <property type="entry name" value="PAS_8"/>
    <property type="match status" value="1"/>
</dbReference>
<dbReference type="PROSITE" id="PS50109">
    <property type="entry name" value="HIS_KIN"/>
    <property type="match status" value="1"/>
</dbReference>
<dbReference type="PROSITE" id="PS50113">
    <property type="entry name" value="PAC"/>
    <property type="match status" value="2"/>
</dbReference>
<evidence type="ECO:0000259" key="8">
    <source>
        <dbReference type="PROSITE" id="PS50112"/>
    </source>
</evidence>
<dbReference type="PANTHER" id="PTHR43304:SF1">
    <property type="entry name" value="PAC DOMAIN-CONTAINING PROTEIN"/>
    <property type="match status" value="1"/>
</dbReference>
<dbReference type="SMART" id="SM00387">
    <property type="entry name" value="HATPase_c"/>
    <property type="match status" value="1"/>
</dbReference>
<dbReference type="InterPro" id="IPR013767">
    <property type="entry name" value="PAS_fold"/>
</dbReference>
<evidence type="ECO:0000259" key="7">
    <source>
        <dbReference type="PROSITE" id="PS50109"/>
    </source>
</evidence>
<evidence type="ECO:0000256" key="1">
    <source>
        <dbReference type="ARBA" id="ARBA00000085"/>
    </source>
</evidence>
<dbReference type="InParanoid" id="D1YUI4"/>
<dbReference type="InterPro" id="IPR001610">
    <property type="entry name" value="PAC"/>
</dbReference>
<gene>
    <name evidence="10" type="ordered locus">MCP_0034</name>
</gene>
<evidence type="ECO:0000256" key="3">
    <source>
        <dbReference type="ARBA" id="ARBA00022553"/>
    </source>
</evidence>
<dbReference type="OrthoDB" id="342253at2157"/>
<dbReference type="Gene3D" id="3.30.565.10">
    <property type="entry name" value="Histidine kinase-like ATPase, C-terminal domain"/>
    <property type="match status" value="1"/>
</dbReference>
<evidence type="ECO:0000313" key="10">
    <source>
        <dbReference type="EMBL" id="BAI60106.1"/>
    </source>
</evidence>
<dbReference type="SMART" id="SM00091">
    <property type="entry name" value="PAS"/>
    <property type="match status" value="3"/>
</dbReference>
<dbReference type="eggNOG" id="arCOG05183">
    <property type="taxonomic scope" value="Archaea"/>
</dbReference>
<dbReference type="PROSITE" id="PS50112">
    <property type="entry name" value="PAS"/>
    <property type="match status" value="2"/>
</dbReference>
<dbReference type="InterPro" id="IPR005467">
    <property type="entry name" value="His_kinase_dom"/>
</dbReference>
<dbReference type="eggNOG" id="arCOG06918">
    <property type="taxonomic scope" value="Archaea"/>
</dbReference>
<feature type="domain" description="PAS" evidence="8">
    <location>
        <begin position="37"/>
        <end position="93"/>
    </location>
</feature>
<evidence type="ECO:0000256" key="2">
    <source>
        <dbReference type="ARBA" id="ARBA00012438"/>
    </source>
</evidence>
<evidence type="ECO:0000256" key="6">
    <source>
        <dbReference type="SAM" id="Coils"/>
    </source>
</evidence>
<dbReference type="InterPro" id="IPR035965">
    <property type="entry name" value="PAS-like_dom_sf"/>
</dbReference>
<dbReference type="InterPro" id="IPR000014">
    <property type="entry name" value="PAS"/>
</dbReference>
<feature type="domain" description="PAC" evidence="9">
    <location>
        <begin position="362"/>
        <end position="413"/>
    </location>
</feature>
<comment type="catalytic activity">
    <reaction evidence="1">
        <text>ATP + protein L-histidine = ADP + protein N-phospho-L-histidine.</text>
        <dbReference type="EC" id="2.7.13.3"/>
    </reaction>
</comment>
<dbReference type="InterPro" id="IPR052162">
    <property type="entry name" value="Sensor_kinase/Photoreceptor"/>
</dbReference>
<dbReference type="STRING" id="304371.MCP_0034"/>
<dbReference type="eggNOG" id="arCOG06516">
    <property type="taxonomic scope" value="Archaea"/>
</dbReference>
<dbReference type="Proteomes" id="UP000001882">
    <property type="component" value="Chromosome"/>
</dbReference>
<feature type="coiled-coil region" evidence="6">
    <location>
        <begin position="17"/>
        <end position="44"/>
    </location>
</feature>